<proteinExistence type="predicted"/>
<feature type="compositionally biased region" description="Low complexity" evidence="1">
    <location>
        <begin position="74"/>
        <end position="90"/>
    </location>
</feature>
<evidence type="ECO:0000313" key="3">
    <source>
        <dbReference type="Proteomes" id="UP000256970"/>
    </source>
</evidence>
<gene>
    <name evidence="2" type="ORF">BQ4739_LOCUS7146</name>
</gene>
<dbReference type="EMBL" id="FNXT01000731">
    <property type="protein sequence ID" value="SZX66728.1"/>
    <property type="molecule type" value="Genomic_DNA"/>
</dbReference>
<evidence type="ECO:0000313" key="2">
    <source>
        <dbReference type="EMBL" id="SZX66728.1"/>
    </source>
</evidence>
<organism evidence="2 3">
    <name type="scientific">Tetradesmus obliquus</name>
    <name type="common">Green alga</name>
    <name type="synonym">Acutodesmus obliquus</name>
    <dbReference type="NCBI Taxonomy" id="3088"/>
    <lineage>
        <taxon>Eukaryota</taxon>
        <taxon>Viridiplantae</taxon>
        <taxon>Chlorophyta</taxon>
        <taxon>core chlorophytes</taxon>
        <taxon>Chlorophyceae</taxon>
        <taxon>CS clade</taxon>
        <taxon>Sphaeropleales</taxon>
        <taxon>Scenedesmaceae</taxon>
        <taxon>Tetradesmus</taxon>
    </lineage>
</organism>
<evidence type="ECO:0000256" key="1">
    <source>
        <dbReference type="SAM" id="MobiDB-lite"/>
    </source>
</evidence>
<keyword evidence="3" id="KW-1185">Reference proteome</keyword>
<protein>
    <submittedName>
        <fullName evidence="2">Uncharacterized protein</fullName>
    </submittedName>
</protein>
<accession>A0A383VMG8</accession>
<sequence>MAATVGLAAGKTLCIIGSASQPTIVLPPRSAAGTSKANKLHFTLQGGRLLLTNVTLSGHLQGPQLGGGGVVIMGSNSSDSSSGKPQGPKSLLVTDRVTFSRVSPRAVANTEDPTAILSLKDTSFLNNSHASSIDCSQIRVRRRGNNRGVAAGERPSSIPSISMGFMTVCYTWKDEVGAAGLTTVSNASFSGTTRFIGNEWGALQTRWLTVELGTM</sequence>
<reference evidence="2 3" key="1">
    <citation type="submission" date="2016-10" db="EMBL/GenBank/DDBJ databases">
        <authorList>
            <person name="Cai Z."/>
        </authorList>
    </citation>
    <scope>NUCLEOTIDE SEQUENCE [LARGE SCALE GENOMIC DNA]</scope>
</reference>
<dbReference type="AlphaFoldDB" id="A0A383VMG8"/>
<feature type="region of interest" description="Disordered" evidence="1">
    <location>
        <begin position="71"/>
        <end position="90"/>
    </location>
</feature>
<name>A0A383VMG8_TETOB</name>
<dbReference type="Proteomes" id="UP000256970">
    <property type="component" value="Unassembled WGS sequence"/>
</dbReference>